<proteinExistence type="predicted"/>
<keyword evidence="2" id="KW-1185">Reference proteome</keyword>
<organism evidence="1 2">
    <name type="scientific">Martelella endophytica</name>
    <dbReference type="NCBI Taxonomy" id="1486262"/>
    <lineage>
        <taxon>Bacteria</taxon>
        <taxon>Pseudomonadati</taxon>
        <taxon>Pseudomonadota</taxon>
        <taxon>Alphaproteobacteria</taxon>
        <taxon>Hyphomicrobiales</taxon>
        <taxon>Aurantimonadaceae</taxon>
        <taxon>Martelella</taxon>
    </lineage>
</organism>
<sequence length="63" mass="6961">MKPYEDMDASLMQNARLSLELGRSTNGYHGQRGIDRAMAKGFCRSGRHHDASALRPALRAMGV</sequence>
<dbReference type="RefSeq" id="WP_045681844.1">
    <property type="nucleotide sequence ID" value="NZ_CP010803.1"/>
</dbReference>
<accession>A0A0D5LSS4</accession>
<name>A0A0D5LSS4_MAREN</name>
<dbReference type="AlphaFoldDB" id="A0A0D5LSS4"/>
<dbReference type="PATRIC" id="fig|1486262.3.peg.2709"/>
<evidence type="ECO:0000313" key="1">
    <source>
        <dbReference type="EMBL" id="AJY46398.1"/>
    </source>
</evidence>
<gene>
    <name evidence="1" type="ORF">TM49_13105</name>
</gene>
<dbReference type="STRING" id="1486262.TM49_13105"/>
<dbReference type="HOGENOM" id="CLU_2880587_0_0_5"/>
<evidence type="ECO:0000313" key="2">
    <source>
        <dbReference type="Proteomes" id="UP000032611"/>
    </source>
</evidence>
<protein>
    <submittedName>
        <fullName evidence="1">Uncharacterized protein</fullName>
    </submittedName>
</protein>
<dbReference type="KEGG" id="mey:TM49_13105"/>
<reference evidence="1 2" key="1">
    <citation type="journal article" date="2015" name="Genome Announc.">
        <title>Complete genome sequence of Martelella endophytica YC6887, which has antifungal activity associated with a halophyte.</title>
        <authorList>
            <person name="Khan A."/>
            <person name="Khan H."/>
            <person name="Chung E.J."/>
            <person name="Hossain M.T."/>
            <person name="Chung Y.R."/>
        </authorList>
    </citation>
    <scope>NUCLEOTIDE SEQUENCE [LARGE SCALE GENOMIC DNA]</scope>
    <source>
        <strain evidence="1">YC6887</strain>
    </source>
</reference>
<dbReference type="EMBL" id="CP010803">
    <property type="protein sequence ID" value="AJY46398.1"/>
    <property type="molecule type" value="Genomic_DNA"/>
</dbReference>
<dbReference type="Proteomes" id="UP000032611">
    <property type="component" value="Chromosome"/>
</dbReference>
<dbReference type="OrthoDB" id="7916625at2"/>